<feature type="transmembrane region" description="Helical" evidence="1">
    <location>
        <begin position="18"/>
        <end position="36"/>
    </location>
</feature>
<sequence>MEKDLIKNNPVQKFLRNFLLFLFLLVIADFAVGFLLRKFYFSQESGLEARTIYAIDKANEELIVLGSSRASHHYVPAIIGKELNMSAYNAGREGNFILYHNAVLQCMIQRYHPKVVVLDLLNKEFSVNRESYDRLATLMPFYRNHEAIRPIINLRGPFEPIKNLSAIYPYNSKLQAIAMGNLELNKSRKQDFGGYIPLERVMKRPADSVAVEGEYPIDTIKVEAFRQLVKTCSASNIRLFVICSPYYDYLRAEDPSVRIARQIAAEYSIPFWDYSVDTTFTGKADIFDDKAHLNKEGAERYSKLIADKITASAGSHASAKR</sequence>
<comment type="caution">
    <text evidence="2">The sequence shown here is derived from an EMBL/GenBank/DDBJ whole genome shotgun (WGS) entry which is preliminary data.</text>
</comment>
<dbReference type="Proteomes" id="UP000033121">
    <property type="component" value="Unassembled WGS sequence"/>
</dbReference>
<dbReference type="Gene3D" id="3.40.50.1110">
    <property type="entry name" value="SGNH hydrolase"/>
    <property type="match status" value="1"/>
</dbReference>
<dbReference type="InterPro" id="IPR036514">
    <property type="entry name" value="SGNH_hydro_sf"/>
</dbReference>
<keyword evidence="1" id="KW-0472">Membrane</keyword>
<name>A0A0E9N2W4_9BACT</name>
<gene>
    <name evidence="2" type="ORF">FPE01S_03_03700</name>
</gene>
<keyword evidence="3" id="KW-1185">Reference proteome</keyword>
<accession>A0A0E9N2W4</accession>
<dbReference type="AlphaFoldDB" id="A0A0E9N2W4"/>
<dbReference type="GO" id="GO:0016788">
    <property type="term" value="F:hydrolase activity, acting on ester bonds"/>
    <property type="evidence" value="ECO:0007669"/>
    <property type="project" value="UniProtKB-ARBA"/>
</dbReference>
<dbReference type="EMBL" id="BBWV01000003">
    <property type="protein sequence ID" value="GAO44332.1"/>
    <property type="molecule type" value="Genomic_DNA"/>
</dbReference>
<evidence type="ECO:0000256" key="1">
    <source>
        <dbReference type="SAM" id="Phobius"/>
    </source>
</evidence>
<keyword evidence="1" id="KW-0812">Transmembrane</keyword>
<evidence type="ECO:0000313" key="3">
    <source>
        <dbReference type="Proteomes" id="UP000033121"/>
    </source>
</evidence>
<reference evidence="2 3" key="1">
    <citation type="submission" date="2015-04" db="EMBL/GenBank/DDBJ databases">
        <title>Whole genome shotgun sequence of Flavihumibacter petaseus NBRC 106054.</title>
        <authorList>
            <person name="Miyazawa S."/>
            <person name="Hosoyama A."/>
            <person name="Hashimoto M."/>
            <person name="Noguchi M."/>
            <person name="Tsuchikane K."/>
            <person name="Ohji S."/>
            <person name="Yamazoe A."/>
            <person name="Ichikawa N."/>
            <person name="Kimura A."/>
            <person name="Fujita N."/>
        </authorList>
    </citation>
    <scope>NUCLEOTIDE SEQUENCE [LARGE SCALE GENOMIC DNA]</scope>
    <source>
        <strain evidence="2 3">NBRC 106054</strain>
    </source>
</reference>
<dbReference type="SUPFAM" id="SSF52266">
    <property type="entry name" value="SGNH hydrolase"/>
    <property type="match status" value="1"/>
</dbReference>
<protein>
    <submittedName>
        <fullName evidence="2">Uncharacterized protein</fullName>
    </submittedName>
</protein>
<proteinExistence type="predicted"/>
<keyword evidence="1" id="KW-1133">Transmembrane helix</keyword>
<organism evidence="2 3">
    <name type="scientific">Flavihumibacter petaseus NBRC 106054</name>
    <dbReference type="NCBI Taxonomy" id="1220578"/>
    <lineage>
        <taxon>Bacteria</taxon>
        <taxon>Pseudomonadati</taxon>
        <taxon>Bacteroidota</taxon>
        <taxon>Chitinophagia</taxon>
        <taxon>Chitinophagales</taxon>
        <taxon>Chitinophagaceae</taxon>
        <taxon>Flavihumibacter</taxon>
    </lineage>
</organism>
<dbReference type="OrthoDB" id="869432at2"/>
<dbReference type="RefSeq" id="WP_046370274.1">
    <property type="nucleotide sequence ID" value="NZ_BBWV01000003.1"/>
</dbReference>
<evidence type="ECO:0000313" key="2">
    <source>
        <dbReference type="EMBL" id="GAO44332.1"/>
    </source>
</evidence>
<dbReference type="STRING" id="1220578.FPE01S_03_03700"/>